<dbReference type="HOGENOM" id="CLU_2746582_0_0_1"/>
<evidence type="ECO:0000313" key="4">
    <source>
        <dbReference type="Proteomes" id="UP000001593"/>
    </source>
</evidence>
<protein>
    <recommendedName>
        <fullName evidence="2">Endoplasmic reticulum vesicle transporter N-terminal domain-containing protein</fullName>
    </recommendedName>
</protein>
<sequence length="79" mass="9318">MDEAFGNLRRRKQTLKVIKEFDAFPKIPENYQQTTASGGSVSLVSFLFIFVLVISEFWYYRATETKFSYEVDTDVDRYI</sequence>
<evidence type="ECO:0000313" key="3">
    <source>
        <dbReference type="EMBL" id="EDO26478.1"/>
    </source>
</evidence>
<dbReference type="PANTHER" id="PTHR10984">
    <property type="entry name" value="ENDOPLASMIC RETICULUM-GOLGI INTERMEDIATE COMPARTMENT PROTEIN"/>
    <property type="match status" value="1"/>
</dbReference>
<accession>A7TBX3</accession>
<dbReference type="InParanoid" id="A7TBX3"/>
<dbReference type="EMBL" id="DS475787">
    <property type="protein sequence ID" value="EDO26478.1"/>
    <property type="molecule type" value="Genomic_DNA"/>
</dbReference>
<keyword evidence="4" id="KW-1185">Reference proteome</keyword>
<feature type="transmembrane region" description="Helical" evidence="1">
    <location>
        <begin position="41"/>
        <end position="60"/>
    </location>
</feature>
<gene>
    <name evidence="3" type="ORF">NEMVEDRAFT_v1g154142</name>
</gene>
<proteinExistence type="predicted"/>
<dbReference type="PANTHER" id="PTHR10984:SF30">
    <property type="entry name" value="ENDOPLASMIC RETICULUM-GOLGI INTERMEDIATE COMPARTMENT PROTEIN 2"/>
    <property type="match status" value="1"/>
</dbReference>
<evidence type="ECO:0000259" key="2">
    <source>
        <dbReference type="Pfam" id="PF13850"/>
    </source>
</evidence>
<dbReference type="PhylomeDB" id="A7TBX3"/>
<dbReference type="eggNOG" id="KOG2667">
    <property type="taxonomic scope" value="Eukaryota"/>
</dbReference>
<organism evidence="3 4">
    <name type="scientific">Nematostella vectensis</name>
    <name type="common">Starlet sea anemone</name>
    <dbReference type="NCBI Taxonomy" id="45351"/>
    <lineage>
        <taxon>Eukaryota</taxon>
        <taxon>Metazoa</taxon>
        <taxon>Cnidaria</taxon>
        <taxon>Anthozoa</taxon>
        <taxon>Hexacorallia</taxon>
        <taxon>Actiniaria</taxon>
        <taxon>Edwardsiidae</taxon>
        <taxon>Nematostella</taxon>
    </lineage>
</organism>
<evidence type="ECO:0000256" key="1">
    <source>
        <dbReference type="SAM" id="Phobius"/>
    </source>
</evidence>
<dbReference type="InterPro" id="IPR039542">
    <property type="entry name" value="Erv_N"/>
</dbReference>
<dbReference type="InterPro" id="IPR045888">
    <property type="entry name" value="Erv"/>
</dbReference>
<dbReference type="Proteomes" id="UP000001593">
    <property type="component" value="Unassembled WGS sequence"/>
</dbReference>
<keyword evidence="1" id="KW-1133">Transmembrane helix</keyword>
<dbReference type="AlphaFoldDB" id="A7TBX3"/>
<name>A7TBX3_NEMVE</name>
<feature type="domain" description="Endoplasmic reticulum vesicle transporter N-terminal" evidence="2">
    <location>
        <begin position="18"/>
        <end position="77"/>
    </location>
</feature>
<keyword evidence="1" id="KW-0812">Transmembrane</keyword>
<keyword evidence="1" id="KW-0472">Membrane</keyword>
<reference evidence="3 4" key="1">
    <citation type="journal article" date="2007" name="Science">
        <title>Sea anemone genome reveals ancestral eumetazoan gene repertoire and genomic organization.</title>
        <authorList>
            <person name="Putnam N.H."/>
            <person name="Srivastava M."/>
            <person name="Hellsten U."/>
            <person name="Dirks B."/>
            <person name="Chapman J."/>
            <person name="Salamov A."/>
            <person name="Terry A."/>
            <person name="Shapiro H."/>
            <person name="Lindquist E."/>
            <person name="Kapitonov V.V."/>
            <person name="Jurka J."/>
            <person name="Genikhovich G."/>
            <person name="Grigoriev I.V."/>
            <person name="Lucas S.M."/>
            <person name="Steele R.E."/>
            <person name="Finnerty J.R."/>
            <person name="Technau U."/>
            <person name="Martindale M.Q."/>
            <person name="Rokhsar D.S."/>
        </authorList>
    </citation>
    <scope>NUCLEOTIDE SEQUENCE [LARGE SCALE GENOMIC DNA]</scope>
    <source>
        <strain evidence="4">CH2 X CH6</strain>
    </source>
</reference>
<dbReference type="Pfam" id="PF13850">
    <property type="entry name" value="ERGIC_N"/>
    <property type="match status" value="1"/>
</dbReference>
<dbReference type="STRING" id="45351.A7TBX3"/>